<dbReference type="Proteomes" id="UP001165498">
    <property type="component" value="Unassembled WGS sequence"/>
</dbReference>
<reference evidence="1" key="1">
    <citation type="submission" date="2022-07" db="EMBL/GenBank/DDBJ databases">
        <title>Tahibacter sp., a new gammaproteobacterium isolated from the silt sample collected at pig farm.</title>
        <authorList>
            <person name="Chen H."/>
        </authorList>
    </citation>
    <scope>NUCLEOTIDE SEQUENCE</scope>
    <source>
        <strain evidence="1">P2K</strain>
    </source>
</reference>
<protein>
    <submittedName>
        <fullName evidence="1">Uncharacterized protein</fullName>
    </submittedName>
</protein>
<name>A0ABT1QS99_9GAMM</name>
<accession>A0ABT1QS99</accession>
<evidence type="ECO:0000313" key="2">
    <source>
        <dbReference type="Proteomes" id="UP001165498"/>
    </source>
</evidence>
<sequence>MMNTWQTEIANAVQHLIGPDNWERYSALGYRGMADEPALAEWRSQLLQVGEDDEIEREPTPQGLARYPETGGRYRDYACTCADTCAKVCKGACGCAACREAWVEWDGAGRTEYP</sequence>
<dbReference type="EMBL" id="JANFQO010000008">
    <property type="protein sequence ID" value="MCQ4165149.1"/>
    <property type="molecule type" value="Genomic_DNA"/>
</dbReference>
<gene>
    <name evidence="1" type="ORF">NM961_10550</name>
</gene>
<evidence type="ECO:0000313" key="1">
    <source>
        <dbReference type="EMBL" id="MCQ4165149.1"/>
    </source>
</evidence>
<comment type="caution">
    <text evidence="1">The sequence shown here is derived from an EMBL/GenBank/DDBJ whole genome shotgun (WGS) entry which is preliminary data.</text>
</comment>
<keyword evidence="2" id="KW-1185">Reference proteome</keyword>
<proteinExistence type="predicted"/>
<organism evidence="1 2">
    <name type="scientific">Tahibacter harae</name>
    <dbReference type="NCBI Taxonomy" id="2963937"/>
    <lineage>
        <taxon>Bacteria</taxon>
        <taxon>Pseudomonadati</taxon>
        <taxon>Pseudomonadota</taxon>
        <taxon>Gammaproteobacteria</taxon>
        <taxon>Lysobacterales</taxon>
        <taxon>Rhodanobacteraceae</taxon>
        <taxon>Tahibacter</taxon>
    </lineage>
</organism>
<dbReference type="RefSeq" id="WP_255914219.1">
    <property type="nucleotide sequence ID" value="NZ_JANFQO010000008.1"/>
</dbReference>